<dbReference type="EMBL" id="RDQH01000342">
    <property type="protein sequence ID" value="RXH70487.1"/>
    <property type="molecule type" value="Genomic_DNA"/>
</dbReference>
<dbReference type="Proteomes" id="UP000290289">
    <property type="component" value="Chromosome 16"/>
</dbReference>
<keyword evidence="2" id="KW-1185">Reference proteome</keyword>
<sequence length="62" mass="6857">MQEEIVDETDEYVDVHKRIRVAAAAAASSVARAPSTRRLNVNKGPATGQNWSKLTNVFLFLL</sequence>
<gene>
    <name evidence="1" type="ORF">DVH24_013233</name>
</gene>
<reference evidence="1 2" key="1">
    <citation type="submission" date="2018-10" db="EMBL/GenBank/DDBJ databases">
        <title>A high-quality apple genome assembly.</title>
        <authorList>
            <person name="Hu J."/>
        </authorList>
    </citation>
    <scope>NUCLEOTIDE SEQUENCE [LARGE SCALE GENOMIC DNA]</scope>
    <source>
        <strain evidence="2">cv. HFTH1</strain>
        <tissue evidence="1">Young leaf</tissue>
    </source>
</reference>
<accession>A0A498HM75</accession>
<proteinExistence type="predicted"/>
<dbReference type="STRING" id="3750.A0A498HM75"/>
<name>A0A498HM75_MALDO</name>
<protein>
    <submittedName>
        <fullName evidence="1">Uncharacterized protein</fullName>
    </submittedName>
</protein>
<organism evidence="1 2">
    <name type="scientific">Malus domestica</name>
    <name type="common">Apple</name>
    <name type="synonym">Pyrus malus</name>
    <dbReference type="NCBI Taxonomy" id="3750"/>
    <lineage>
        <taxon>Eukaryota</taxon>
        <taxon>Viridiplantae</taxon>
        <taxon>Streptophyta</taxon>
        <taxon>Embryophyta</taxon>
        <taxon>Tracheophyta</taxon>
        <taxon>Spermatophyta</taxon>
        <taxon>Magnoliopsida</taxon>
        <taxon>eudicotyledons</taxon>
        <taxon>Gunneridae</taxon>
        <taxon>Pentapetalae</taxon>
        <taxon>rosids</taxon>
        <taxon>fabids</taxon>
        <taxon>Rosales</taxon>
        <taxon>Rosaceae</taxon>
        <taxon>Amygdaloideae</taxon>
        <taxon>Maleae</taxon>
        <taxon>Malus</taxon>
    </lineage>
</organism>
<dbReference type="AlphaFoldDB" id="A0A498HM75"/>
<evidence type="ECO:0000313" key="1">
    <source>
        <dbReference type="EMBL" id="RXH70487.1"/>
    </source>
</evidence>
<evidence type="ECO:0000313" key="2">
    <source>
        <dbReference type="Proteomes" id="UP000290289"/>
    </source>
</evidence>
<comment type="caution">
    <text evidence="1">The sequence shown here is derived from an EMBL/GenBank/DDBJ whole genome shotgun (WGS) entry which is preliminary data.</text>
</comment>